<evidence type="ECO:0000256" key="1">
    <source>
        <dbReference type="SAM" id="MobiDB-lite"/>
    </source>
</evidence>
<proteinExistence type="predicted"/>
<dbReference type="RefSeq" id="WP_184036616.1">
    <property type="nucleotide sequence ID" value="NZ_JACHHY010000006.1"/>
</dbReference>
<feature type="signal peptide" evidence="2">
    <location>
        <begin position="1"/>
        <end position="20"/>
    </location>
</feature>
<evidence type="ECO:0000256" key="2">
    <source>
        <dbReference type="SAM" id="SignalP"/>
    </source>
</evidence>
<dbReference type="Pfam" id="PF13511">
    <property type="entry name" value="DUF4124"/>
    <property type="match status" value="1"/>
</dbReference>
<protein>
    <recommendedName>
        <fullName evidence="3">DUF4124 domain-containing protein</fullName>
    </recommendedName>
</protein>
<dbReference type="AlphaFoldDB" id="A0A840MH72"/>
<evidence type="ECO:0000313" key="5">
    <source>
        <dbReference type="Proteomes" id="UP000575898"/>
    </source>
</evidence>
<gene>
    <name evidence="4" type="ORF">HNQ59_001283</name>
</gene>
<feature type="chain" id="PRO_5032810422" description="DUF4124 domain-containing protein" evidence="2">
    <location>
        <begin position="21"/>
        <end position="200"/>
    </location>
</feature>
<feature type="compositionally biased region" description="Basic and acidic residues" evidence="1">
    <location>
        <begin position="61"/>
        <end position="71"/>
    </location>
</feature>
<feature type="compositionally biased region" description="Basic and acidic residues" evidence="1">
    <location>
        <begin position="78"/>
        <end position="94"/>
    </location>
</feature>
<comment type="caution">
    <text evidence="4">The sequence shown here is derived from an EMBL/GenBank/DDBJ whole genome shotgun (WGS) entry which is preliminary data.</text>
</comment>
<accession>A0A840MH72</accession>
<dbReference type="InterPro" id="IPR025392">
    <property type="entry name" value="DUF4124"/>
</dbReference>
<evidence type="ECO:0000259" key="3">
    <source>
        <dbReference type="Pfam" id="PF13511"/>
    </source>
</evidence>
<feature type="domain" description="DUF4124" evidence="3">
    <location>
        <begin position="10"/>
        <end position="70"/>
    </location>
</feature>
<organism evidence="4 5">
    <name type="scientific">Chitinivorax tropicus</name>
    <dbReference type="NCBI Taxonomy" id="714531"/>
    <lineage>
        <taxon>Bacteria</taxon>
        <taxon>Pseudomonadati</taxon>
        <taxon>Pseudomonadota</taxon>
        <taxon>Betaproteobacteria</taxon>
        <taxon>Chitinivorax</taxon>
    </lineage>
</organism>
<keyword evidence="2" id="KW-0732">Signal</keyword>
<dbReference type="EMBL" id="JACHHY010000006">
    <property type="protein sequence ID" value="MBB5017998.1"/>
    <property type="molecule type" value="Genomic_DNA"/>
</dbReference>
<evidence type="ECO:0000313" key="4">
    <source>
        <dbReference type="EMBL" id="MBB5017998.1"/>
    </source>
</evidence>
<reference evidence="4 5" key="1">
    <citation type="submission" date="2020-08" db="EMBL/GenBank/DDBJ databases">
        <title>Genomic Encyclopedia of Type Strains, Phase IV (KMG-IV): sequencing the most valuable type-strain genomes for metagenomic binning, comparative biology and taxonomic classification.</title>
        <authorList>
            <person name="Goeker M."/>
        </authorList>
    </citation>
    <scope>NUCLEOTIDE SEQUENCE [LARGE SCALE GENOMIC DNA]</scope>
    <source>
        <strain evidence="4 5">DSM 27165</strain>
    </source>
</reference>
<sequence>MRKLISAGILFALVASVASAGNTYKWVDENGKVHYSDQPPLPQDTKSKPAELNRGGVVVRNPERQKAEQEAKVSQQSEEQRLKEQRRRDNALLKTYTKPEEVDLVRDRALEGIDAEIKASQLGRKAVEERLSKKAKQVANLKGRNKPIPQDLQDDIQHDQDEMKRIDDLVKTREQDKIVVRQKSEADKARLIELLSGKKN</sequence>
<keyword evidence="5" id="KW-1185">Reference proteome</keyword>
<name>A0A840MH72_9PROT</name>
<dbReference type="Proteomes" id="UP000575898">
    <property type="component" value="Unassembled WGS sequence"/>
</dbReference>
<feature type="region of interest" description="Disordered" evidence="1">
    <location>
        <begin position="34"/>
        <end position="94"/>
    </location>
</feature>